<dbReference type="EMBL" id="BSYA01000004">
    <property type="protein sequence ID" value="GMG23208.1"/>
    <property type="molecule type" value="Genomic_DNA"/>
</dbReference>
<proteinExistence type="predicted"/>
<organism evidence="1 2">
    <name type="scientific">Aspergillus oryzae</name>
    <name type="common">Yellow koji mold</name>
    <dbReference type="NCBI Taxonomy" id="5062"/>
    <lineage>
        <taxon>Eukaryota</taxon>
        <taxon>Fungi</taxon>
        <taxon>Dikarya</taxon>
        <taxon>Ascomycota</taxon>
        <taxon>Pezizomycotina</taxon>
        <taxon>Eurotiomycetes</taxon>
        <taxon>Eurotiomycetidae</taxon>
        <taxon>Eurotiales</taxon>
        <taxon>Aspergillaceae</taxon>
        <taxon>Aspergillus</taxon>
        <taxon>Aspergillus subgen. Circumdati</taxon>
    </lineage>
</organism>
<protein>
    <submittedName>
        <fullName evidence="1">Unnamed protein product</fullName>
    </submittedName>
</protein>
<dbReference type="AlphaFoldDB" id="A0AAN4YBW3"/>
<comment type="caution">
    <text evidence="1">The sequence shown here is derived from an EMBL/GenBank/DDBJ whole genome shotgun (WGS) entry which is preliminary data.</text>
</comment>
<evidence type="ECO:0000313" key="2">
    <source>
        <dbReference type="Proteomes" id="UP001165205"/>
    </source>
</evidence>
<evidence type="ECO:0000313" key="1">
    <source>
        <dbReference type="EMBL" id="GMG23208.1"/>
    </source>
</evidence>
<reference evidence="1" key="1">
    <citation type="submission" date="2023-04" db="EMBL/GenBank/DDBJ databases">
        <title>Aspergillus oryzae NBRC 4228.</title>
        <authorList>
            <person name="Ichikawa N."/>
            <person name="Sato H."/>
            <person name="Tonouchi N."/>
        </authorList>
    </citation>
    <scope>NUCLEOTIDE SEQUENCE</scope>
    <source>
        <strain evidence="1">NBRC 4228</strain>
    </source>
</reference>
<accession>A0AAN4YBW3</accession>
<sequence>MARPMALGQFREKIDAEPCDEGVNWNHEEDSDNTVPEETPLVSTIIEAKEEEGCGSRDGGHTVVARWVCCNAWHGT</sequence>
<dbReference type="Proteomes" id="UP001165205">
    <property type="component" value="Unassembled WGS sequence"/>
</dbReference>
<name>A0AAN4YBW3_ASPOZ</name>
<gene>
    <name evidence="1" type="ORF">Aory04_000070800</name>
</gene>